<evidence type="ECO:0000313" key="1">
    <source>
        <dbReference type="EMBL" id="PVY97732.1"/>
    </source>
</evidence>
<dbReference type="Proteomes" id="UP000245639">
    <property type="component" value="Unassembled WGS sequence"/>
</dbReference>
<organism evidence="1 2">
    <name type="scientific">Actinomycetospora cinnamomea</name>
    <dbReference type="NCBI Taxonomy" id="663609"/>
    <lineage>
        <taxon>Bacteria</taxon>
        <taxon>Bacillati</taxon>
        <taxon>Actinomycetota</taxon>
        <taxon>Actinomycetes</taxon>
        <taxon>Pseudonocardiales</taxon>
        <taxon>Pseudonocardiaceae</taxon>
        <taxon>Actinomycetospora</taxon>
    </lineage>
</organism>
<gene>
    <name evidence="1" type="ORF">C8D89_12345</name>
</gene>
<sequence length="220" mass="23071">MHETTPRLLVSVSGLLPGAPLDAAVALADALDARRVPLTLLVGPRPHPEVVAWASARRRVGDAALLRGTREEGAGSRRPYRRLPAHEAGLRLTAALHARDALGLAVDGFAAPGWSTSPGTRRALVAAGLGWCVDDTGVHRLGLGGATVRSWHGPVVTAAPRRTLRWRPSRPEPVLCHLALDARTPLARAGALIDEALAAGATPLASSEIVPPRVRGLRPT</sequence>
<name>A0A2U1ECY9_9PSEU</name>
<dbReference type="OrthoDB" id="5242819at2"/>
<dbReference type="EMBL" id="QEKW01000023">
    <property type="protein sequence ID" value="PVY97732.1"/>
    <property type="molecule type" value="Genomic_DNA"/>
</dbReference>
<evidence type="ECO:0000313" key="2">
    <source>
        <dbReference type="Proteomes" id="UP000245639"/>
    </source>
</evidence>
<keyword evidence="2" id="KW-1185">Reference proteome</keyword>
<accession>A0A2U1ECY9</accession>
<dbReference type="RefSeq" id="WP_116711024.1">
    <property type="nucleotide sequence ID" value="NZ_QEKW01000023.1"/>
</dbReference>
<proteinExistence type="predicted"/>
<protein>
    <submittedName>
        <fullName evidence="1">Uncharacterized protein</fullName>
    </submittedName>
</protein>
<dbReference type="AlphaFoldDB" id="A0A2U1ECY9"/>
<comment type="caution">
    <text evidence="1">The sequence shown here is derived from an EMBL/GenBank/DDBJ whole genome shotgun (WGS) entry which is preliminary data.</text>
</comment>
<reference evidence="1 2" key="1">
    <citation type="submission" date="2018-04" db="EMBL/GenBank/DDBJ databases">
        <title>Genomic Encyclopedia of Type Strains, Phase IV (KMG-IV): sequencing the most valuable type-strain genomes for metagenomic binning, comparative biology and taxonomic classification.</title>
        <authorList>
            <person name="Goeker M."/>
        </authorList>
    </citation>
    <scope>NUCLEOTIDE SEQUENCE [LARGE SCALE GENOMIC DNA]</scope>
    <source>
        <strain evidence="1 2">DSM 45771</strain>
    </source>
</reference>